<evidence type="ECO:0000313" key="3">
    <source>
        <dbReference type="Proteomes" id="UP000657385"/>
    </source>
</evidence>
<name>A0A931B9D5_9ACTN</name>
<dbReference type="SUPFAM" id="SSF56524">
    <property type="entry name" value="Oxidoreductase molybdopterin-binding domain"/>
    <property type="match status" value="1"/>
</dbReference>
<dbReference type="InterPro" id="IPR000572">
    <property type="entry name" value="OxRdtase_Mopterin-bd_dom"/>
</dbReference>
<evidence type="ECO:0000259" key="1">
    <source>
        <dbReference type="Pfam" id="PF00174"/>
    </source>
</evidence>
<evidence type="ECO:0000313" key="2">
    <source>
        <dbReference type="EMBL" id="MBF9071932.1"/>
    </source>
</evidence>
<dbReference type="Pfam" id="PF00174">
    <property type="entry name" value="Oxidored_molyb"/>
    <property type="match status" value="1"/>
</dbReference>
<feature type="domain" description="Oxidoreductase molybdopterin-binding" evidence="1">
    <location>
        <begin position="15"/>
        <end position="125"/>
    </location>
</feature>
<proteinExistence type="predicted"/>
<sequence>MSRSDLSAPARTHASVRLHGMLDAPGELTVAQLRELPVSRVEATFDCLGSGEQRHRFEGPRLWDVVRAARPVVDLRGRKARLAFLLAVTGADGHCAVVSWAEIDPDFGGQEILLATSADGTPLDAAGPQLVVPGDRSGARYISGITDVWVGPFRG</sequence>
<dbReference type="InterPro" id="IPR036374">
    <property type="entry name" value="OxRdtase_Mopterin-bd_sf"/>
</dbReference>
<dbReference type="EMBL" id="JADPRT010000014">
    <property type="protein sequence ID" value="MBF9071932.1"/>
    <property type="molecule type" value="Genomic_DNA"/>
</dbReference>
<dbReference type="Gene3D" id="3.90.420.10">
    <property type="entry name" value="Oxidoreductase, molybdopterin-binding domain"/>
    <property type="match status" value="1"/>
</dbReference>
<keyword evidence="3" id="KW-1185">Reference proteome</keyword>
<comment type="caution">
    <text evidence="2">The sequence shown here is derived from an EMBL/GenBank/DDBJ whole genome shotgun (WGS) entry which is preliminary data.</text>
</comment>
<dbReference type="Proteomes" id="UP000657385">
    <property type="component" value="Unassembled WGS sequence"/>
</dbReference>
<reference evidence="2" key="1">
    <citation type="submission" date="2020-11" db="EMBL/GenBank/DDBJ databases">
        <title>Isolation and identification of active actinomycetes.</title>
        <authorList>
            <person name="Yu B."/>
        </authorList>
    </citation>
    <scope>NUCLEOTIDE SEQUENCE</scope>
    <source>
        <strain evidence="2">NEAU-YB345</strain>
    </source>
</reference>
<gene>
    <name evidence="2" type="ORF">I2501_28305</name>
</gene>
<protein>
    <submittedName>
        <fullName evidence="2">Molybdopterin-dependent oxidoreductase</fullName>
    </submittedName>
</protein>
<accession>A0A931B9D5</accession>
<dbReference type="RefSeq" id="WP_196197112.1">
    <property type="nucleotide sequence ID" value="NZ_JADPRT010000014.1"/>
</dbReference>
<dbReference type="AlphaFoldDB" id="A0A931B9D5"/>
<organism evidence="2 3">
    <name type="scientific">Streptacidiphilus fuscans</name>
    <dbReference type="NCBI Taxonomy" id="2789292"/>
    <lineage>
        <taxon>Bacteria</taxon>
        <taxon>Bacillati</taxon>
        <taxon>Actinomycetota</taxon>
        <taxon>Actinomycetes</taxon>
        <taxon>Kitasatosporales</taxon>
        <taxon>Streptomycetaceae</taxon>
        <taxon>Streptacidiphilus</taxon>
    </lineage>
</organism>